<dbReference type="Proteomes" id="UP001500456">
    <property type="component" value="Unassembled WGS sequence"/>
</dbReference>
<evidence type="ECO:0000313" key="1">
    <source>
        <dbReference type="EMBL" id="GAA4021174.1"/>
    </source>
</evidence>
<dbReference type="EMBL" id="BAAAZX010000031">
    <property type="protein sequence ID" value="GAA4021174.1"/>
    <property type="molecule type" value="Genomic_DNA"/>
</dbReference>
<gene>
    <name evidence="1" type="ORF">GCM10022232_77460</name>
</gene>
<evidence type="ECO:0000313" key="2">
    <source>
        <dbReference type="Proteomes" id="UP001500456"/>
    </source>
</evidence>
<proteinExistence type="predicted"/>
<protein>
    <submittedName>
        <fullName evidence="1">Uncharacterized protein</fullName>
    </submittedName>
</protein>
<reference evidence="2" key="1">
    <citation type="journal article" date="2019" name="Int. J. Syst. Evol. Microbiol.">
        <title>The Global Catalogue of Microorganisms (GCM) 10K type strain sequencing project: providing services to taxonomists for standard genome sequencing and annotation.</title>
        <authorList>
            <consortium name="The Broad Institute Genomics Platform"/>
            <consortium name="The Broad Institute Genome Sequencing Center for Infectious Disease"/>
            <person name="Wu L."/>
            <person name="Ma J."/>
        </authorList>
    </citation>
    <scope>NUCLEOTIDE SEQUENCE [LARGE SCALE GENOMIC DNA]</scope>
    <source>
        <strain evidence="2">JCM 16924</strain>
    </source>
</reference>
<name>A0ABP7T5G7_9ACTN</name>
<sequence>MFALLREGISVASLWHDPCRGVDDAGRDGTWGCAGSGGHAGRRDEARERLILTATDTVMSAIDASYHLLRDVREILASGSSLTSVSYQTARQAHGDATRAARVVLRRELSALDM</sequence>
<comment type="caution">
    <text evidence="1">The sequence shown here is derived from an EMBL/GenBank/DDBJ whole genome shotgun (WGS) entry which is preliminary data.</text>
</comment>
<accession>A0ABP7T5G7</accession>
<keyword evidence="2" id="KW-1185">Reference proteome</keyword>
<organism evidence="1 2">
    <name type="scientific">Streptomyces plumbiresistens</name>
    <dbReference type="NCBI Taxonomy" id="511811"/>
    <lineage>
        <taxon>Bacteria</taxon>
        <taxon>Bacillati</taxon>
        <taxon>Actinomycetota</taxon>
        <taxon>Actinomycetes</taxon>
        <taxon>Kitasatosporales</taxon>
        <taxon>Streptomycetaceae</taxon>
        <taxon>Streptomyces</taxon>
    </lineage>
</organism>